<proteinExistence type="predicted"/>
<dbReference type="GO" id="GO:0019005">
    <property type="term" value="C:SCF ubiquitin ligase complex"/>
    <property type="evidence" value="ECO:0007669"/>
    <property type="project" value="TreeGrafter"/>
</dbReference>
<feature type="domain" description="F-box/LRR-repeat protein 15-like leucin rich repeat" evidence="1">
    <location>
        <begin position="49"/>
        <end position="585"/>
    </location>
</feature>
<name>A0A8X8CB99_POPTO</name>
<gene>
    <name evidence="2" type="ORF">POTOM_041524</name>
</gene>
<keyword evidence="3" id="KW-1185">Reference proteome</keyword>
<protein>
    <recommendedName>
        <fullName evidence="1">F-box/LRR-repeat protein 15-like leucin rich repeat domain-containing protein</fullName>
    </recommendedName>
</protein>
<accession>A0A8X8CB99</accession>
<dbReference type="Pfam" id="PF25372">
    <property type="entry name" value="DUF7885"/>
    <property type="match status" value="1"/>
</dbReference>
<evidence type="ECO:0000313" key="2">
    <source>
        <dbReference type="EMBL" id="KAG6755691.1"/>
    </source>
</evidence>
<dbReference type="AlphaFoldDB" id="A0A8X8CB99"/>
<dbReference type="EMBL" id="JAAWWB010000022">
    <property type="protein sequence ID" value="KAG6755691.1"/>
    <property type="molecule type" value="Genomic_DNA"/>
</dbReference>
<evidence type="ECO:0000313" key="3">
    <source>
        <dbReference type="Proteomes" id="UP000886885"/>
    </source>
</evidence>
<dbReference type="SMART" id="SM00367">
    <property type="entry name" value="LRR_CC"/>
    <property type="match status" value="9"/>
</dbReference>
<dbReference type="PANTHER" id="PTHR13318">
    <property type="entry name" value="PARTNER OF PAIRED, ISOFORM B-RELATED"/>
    <property type="match status" value="1"/>
</dbReference>
<dbReference type="InterPro" id="IPR006553">
    <property type="entry name" value="Leu-rich_rpt_Cys-con_subtyp"/>
</dbReference>
<dbReference type="Proteomes" id="UP000886885">
    <property type="component" value="Chromosome 11D"/>
</dbReference>
<dbReference type="GO" id="GO:0031146">
    <property type="term" value="P:SCF-dependent proteasomal ubiquitin-dependent protein catabolic process"/>
    <property type="evidence" value="ECO:0007669"/>
    <property type="project" value="TreeGrafter"/>
</dbReference>
<dbReference type="PANTHER" id="PTHR13318:SF176">
    <property type="entry name" value="F-BOX PROTEIN AT-B"/>
    <property type="match status" value="1"/>
</dbReference>
<organism evidence="2 3">
    <name type="scientific">Populus tomentosa</name>
    <name type="common">Chinese white poplar</name>
    <dbReference type="NCBI Taxonomy" id="118781"/>
    <lineage>
        <taxon>Eukaryota</taxon>
        <taxon>Viridiplantae</taxon>
        <taxon>Streptophyta</taxon>
        <taxon>Embryophyta</taxon>
        <taxon>Tracheophyta</taxon>
        <taxon>Spermatophyta</taxon>
        <taxon>Magnoliopsida</taxon>
        <taxon>eudicotyledons</taxon>
        <taxon>Gunneridae</taxon>
        <taxon>Pentapetalae</taxon>
        <taxon>rosids</taxon>
        <taxon>fabids</taxon>
        <taxon>Malpighiales</taxon>
        <taxon>Salicaceae</taxon>
        <taxon>Saliceae</taxon>
        <taxon>Populus</taxon>
    </lineage>
</organism>
<comment type="caution">
    <text evidence="2">The sequence shown here is derived from an EMBL/GenBank/DDBJ whole genome shotgun (WGS) entry which is preliminary data.</text>
</comment>
<sequence>MMDGLPSCLISKEILWKMLDLETLCTVACVSKSLRFSVDTEVLPYLDSLDLSIVSIDEHALYHILSRFKSLNTLTLNCQRLYDSSLLPFLAPQIQQLNLFSCSLLSSSVLNSIGANCPFLRVLAVEFADQGSPLILFRKNVAYMLNKCQYLERLSLKIKGTEVDASAFQSIEFSLPRSIKFLKLKPMLENNAIYLANRLSVSKSPSSSGFVLQFLSLLLDVISDRLLVAISNSLPFLVELHLEDRPDKEPLPGLDLTNGGLHFLGSCHFLTDLSLKRSRQNYQGSFKRINDMGMFLLSQRCKALESVRLSGFSKVSDAGFASLLHTCQKLKKFEVRNAFLLSDLAFHDLIQAPCTLVEVRLLSCGLITSETVKKLAFSRSLEVLDLCGCKSVADSCLSSISCLQRLTTLNLTGADITDSGLSVIGQGNTPISYLCLRGCKRITDKGISFLLCGGGAIAQTLSSLDLGYMPGISDNGILTIATFGREITELCIRSCFYVTDLAMRALATKRRSQDRSKQLCRVDIFNCVGLSADALKLLRKPLFRGLRWIGIGKTHLTSNEDTVITEIQKERPWLTLCLDGCEMQYKLCNETWELDFAKWSLKEPDACGMVWWLTRRRNEKHGELSPTRGRPKSMESLVGRPGHVHLMERKMILVTSDLAMAPSLKGKFLVLAHSRDIVKADRAALSSTAIGL</sequence>
<reference evidence="2" key="1">
    <citation type="journal article" date="2020" name="bioRxiv">
        <title>Hybrid origin of Populus tomentosa Carr. identified through genome sequencing and phylogenomic analysis.</title>
        <authorList>
            <person name="An X."/>
            <person name="Gao K."/>
            <person name="Chen Z."/>
            <person name="Li J."/>
            <person name="Yang X."/>
            <person name="Yang X."/>
            <person name="Zhou J."/>
            <person name="Guo T."/>
            <person name="Zhao T."/>
            <person name="Huang S."/>
            <person name="Miao D."/>
            <person name="Khan W.U."/>
            <person name="Rao P."/>
            <person name="Ye M."/>
            <person name="Lei B."/>
            <person name="Liao W."/>
            <person name="Wang J."/>
            <person name="Ji L."/>
            <person name="Li Y."/>
            <person name="Guo B."/>
            <person name="Mustafa N.S."/>
            <person name="Li S."/>
            <person name="Yun Q."/>
            <person name="Keller S.R."/>
            <person name="Mao J."/>
            <person name="Zhang R."/>
            <person name="Strauss S.H."/>
        </authorList>
    </citation>
    <scope>NUCLEOTIDE SEQUENCE</scope>
    <source>
        <strain evidence="2">GM15</strain>
        <tissue evidence="2">Leaf</tissue>
    </source>
</reference>
<dbReference type="InterPro" id="IPR057207">
    <property type="entry name" value="FBXL15_LRR"/>
</dbReference>
<evidence type="ECO:0000259" key="1">
    <source>
        <dbReference type="Pfam" id="PF25372"/>
    </source>
</evidence>
<dbReference type="OrthoDB" id="2585512at2759"/>